<evidence type="ECO:0000313" key="1">
    <source>
        <dbReference type="EMBL" id="KKM62659.1"/>
    </source>
</evidence>
<name>A0A0F9IZ29_9ZZZZ</name>
<feature type="non-terminal residue" evidence="1">
    <location>
        <position position="76"/>
    </location>
</feature>
<reference evidence="1" key="1">
    <citation type="journal article" date="2015" name="Nature">
        <title>Complex archaea that bridge the gap between prokaryotes and eukaryotes.</title>
        <authorList>
            <person name="Spang A."/>
            <person name="Saw J.H."/>
            <person name="Jorgensen S.L."/>
            <person name="Zaremba-Niedzwiedzka K."/>
            <person name="Martijn J."/>
            <person name="Lind A.E."/>
            <person name="van Eijk R."/>
            <person name="Schleper C."/>
            <person name="Guy L."/>
            <person name="Ettema T.J."/>
        </authorList>
    </citation>
    <scope>NUCLEOTIDE SEQUENCE</scope>
</reference>
<proteinExistence type="predicted"/>
<organism evidence="1">
    <name type="scientific">marine sediment metagenome</name>
    <dbReference type="NCBI Taxonomy" id="412755"/>
    <lineage>
        <taxon>unclassified sequences</taxon>
        <taxon>metagenomes</taxon>
        <taxon>ecological metagenomes</taxon>
    </lineage>
</organism>
<dbReference type="AlphaFoldDB" id="A0A0F9IZ29"/>
<protein>
    <submittedName>
        <fullName evidence="1">Uncharacterized protein</fullName>
    </submittedName>
</protein>
<dbReference type="EMBL" id="LAZR01011250">
    <property type="protein sequence ID" value="KKM62659.1"/>
    <property type="molecule type" value="Genomic_DNA"/>
</dbReference>
<sequence>MNVKEDIVEEDPYPLHFSPYFENNKLKNNIFGHDKYFRNFKSAIIGEIFTYKILCVDYKGYKLARFMDKNVSISCT</sequence>
<accession>A0A0F9IZ29</accession>
<comment type="caution">
    <text evidence="1">The sequence shown here is derived from an EMBL/GenBank/DDBJ whole genome shotgun (WGS) entry which is preliminary data.</text>
</comment>
<gene>
    <name evidence="1" type="ORF">LCGC14_1519520</name>
</gene>